<comment type="cofactor">
    <cofactor evidence="4">
        <name>Zn(2+)</name>
        <dbReference type="ChEBI" id="CHEBI:29105"/>
    </cofactor>
</comment>
<dbReference type="InterPro" id="IPR011032">
    <property type="entry name" value="GroES-like_sf"/>
</dbReference>
<evidence type="ECO:0000313" key="7">
    <source>
        <dbReference type="EMBL" id="UQC90628.1"/>
    </source>
</evidence>
<dbReference type="GO" id="GO:0008270">
    <property type="term" value="F:zinc ion binding"/>
    <property type="evidence" value="ECO:0007669"/>
    <property type="project" value="InterPro"/>
</dbReference>
<evidence type="ECO:0008006" key="9">
    <source>
        <dbReference type="Google" id="ProtNLM"/>
    </source>
</evidence>
<dbReference type="EMBL" id="CP019481">
    <property type="protein sequence ID" value="UQC90628.1"/>
    <property type="molecule type" value="Genomic_DNA"/>
</dbReference>
<accession>A0A9Q8T7H1</accession>
<gene>
    <name evidence="7" type="ORF">CLUP02_16158</name>
</gene>
<dbReference type="Pfam" id="PF08240">
    <property type="entry name" value="ADH_N"/>
    <property type="match status" value="1"/>
</dbReference>
<dbReference type="InterPro" id="IPR013149">
    <property type="entry name" value="ADH-like_C"/>
</dbReference>
<evidence type="ECO:0000259" key="6">
    <source>
        <dbReference type="Pfam" id="PF08240"/>
    </source>
</evidence>
<dbReference type="PANTHER" id="PTHR43401:SF4">
    <property type="entry name" value="D-ARABINOSE 1-DEHYDROGENASE (NADP(+))"/>
    <property type="match status" value="1"/>
</dbReference>
<dbReference type="GeneID" id="73350092"/>
<dbReference type="RefSeq" id="XP_049152229.1">
    <property type="nucleotide sequence ID" value="XM_049295082.1"/>
</dbReference>
<evidence type="ECO:0000259" key="5">
    <source>
        <dbReference type="Pfam" id="PF00107"/>
    </source>
</evidence>
<keyword evidence="3" id="KW-0560">Oxidoreductase</keyword>
<dbReference type="SUPFAM" id="SSF50129">
    <property type="entry name" value="GroES-like"/>
    <property type="match status" value="1"/>
</dbReference>
<protein>
    <recommendedName>
        <fullName evidence="9">Enoyl reductase (ER) domain-containing protein</fullName>
    </recommendedName>
</protein>
<dbReference type="AlphaFoldDB" id="A0A9Q8T7H1"/>
<proteinExistence type="inferred from homology"/>
<dbReference type="InterPro" id="IPR036291">
    <property type="entry name" value="NAD(P)-bd_dom_sf"/>
</dbReference>
<dbReference type="CDD" id="cd08254">
    <property type="entry name" value="hydroxyacyl_CoA_DH"/>
    <property type="match status" value="1"/>
</dbReference>
<dbReference type="InterPro" id="IPR013154">
    <property type="entry name" value="ADH-like_N"/>
</dbReference>
<dbReference type="Proteomes" id="UP000830671">
    <property type="component" value="Chromosome 9"/>
</dbReference>
<evidence type="ECO:0000256" key="4">
    <source>
        <dbReference type="RuleBase" id="RU361277"/>
    </source>
</evidence>
<dbReference type="Pfam" id="PF00107">
    <property type="entry name" value="ADH_zinc_N"/>
    <property type="match status" value="1"/>
</dbReference>
<organism evidence="7 8">
    <name type="scientific">Colletotrichum lupini</name>
    <dbReference type="NCBI Taxonomy" id="145971"/>
    <lineage>
        <taxon>Eukaryota</taxon>
        <taxon>Fungi</taxon>
        <taxon>Dikarya</taxon>
        <taxon>Ascomycota</taxon>
        <taxon>Pezizomycotina</taxon>
        <taxon>Sordariomycetes</taxon>
        <taxon>Hypocreomycetidae</taxon>
        <taxon>Glomerellales</taxon>
        <taxon>Glomerellaceae</taxon>
        <taxon>Colletotrichum</taxon>
        <taxon>Colletotrichum acutatum species complex</taxon>
    </lineage>
</organism>
<dbReference type="PANTHER" id="PTHR43401">
    <property type="entry name" value="L-THREONINE 3-DEHYDROGENASE"/>
    <property type="match status" value="1"/>
</dbReference>
<evidence type="ECO:0000256" key="3">
    <source>
        <dbReference type="ARBA" id="ARBA00023002"/>
    </source>
</evidence>
<dbReference type="InterPro" id="IPR002328">
    <property type="entry name" value="ADH_Zn_CS"/>
</dbReference>
<dbReference type="InterPro" id="IPR050129">
    <property type="entry name" value="Zn_alcohol_dh"/>
</dbReference>
<keyword evidence="1 4" id="KW-0479">Metal-binding</keyword>
<dbReference type="SUPFAM" id="SSF51735">
    <property type="entry name" value="NAD(P)-binding Rossmann-fold domains"/>
    <property type="match status" value="1"/>
</dbReference>
<feature type="domain" description="Alcohol dehydrogenase-like C-terminal" evidence="5">
    <location>
        <begin position="520"/>
        <end position="587"/>
    </location>
</feature>
<dbReference type="Gene3D" id="3.90.180.10">
    <property type="entry name" value="Medium-chain alcohol dehydrogenases, catalytic domain"/>
    <property type="match status" value="1"/>
</dbReference>
<comment type="similarity">
    <text evidence="4">Belongs to the zinc-containing alcohol dehydrogenase family.</text>
</comment>
<reference evidence="7" key="1">
    <citation type="journal article" date="2021" name="Mol. Plant Microbe Interact.">
        <title>Complete Genome Sequence of the Plant-Pathogenic Fungus Colletotrichum lupini.</title>
        <authorList>
            <person name="Baroncelli R."/>
            <person name="Pensec F."/>
            <person name="Da Lio D."/>
            <person name="Boufleur T."/>
            <person name="Vicente I."/>
            <person name="Sarrocco S."/>
            <person name="Picot A."/>
            <person name="Baraldi E."/>
            <person name="Sukno S."/>
            <person name="Thon M."/>
            <person name="Le Floch G."/>
        </authorList>
    </citation>
    <scope>NUCLEOTIDE SEQUENCE</scope>
    <source>
        <strain evidence="7">IMI 504893</strain>
    </source>
</reference>
<sequence>MMDQSSMIAHAGSLGNGISGTSGSYYASLTSQFLIGIFNQTIHEDLNLENIARETRACKMDFGFCASVSGPTASIHVDVDGKPTATYNTTQADIVAWHAAQKRRPQSLIMAEVNTVAESSYGLQSLIDKLPGLAKPIDWDAPADGGKAATAEWIGSVEWPFPPTSPSTVAAVAAIASHLIARGYSLSYEACESGSGDGCRTIIMFSFGSTGKGVPEGFDASKDWASAVGTLDQEGPFSLVNMGLLRRNPEVIESCMSKRRLSLGEFRDALNADVDASTSITHRYTMLCTTSAGVTCCHFLSPELPTPMLRWVSAEPGLIKGALARLDKRLPYMAIPQLKLPYSLAHHKVARPTMKAFRFLGPNKGLALQDVPIPSPGPEQALIRVKAAGLCHSDTHVLHGGGAAWMCALPVTLGHEVSGIITELGDSSTTSFKVGDRVAVACVGHPIQERNFHEALGVGCDGGYAEYAVAPIKNLVKIPDQVGFAEAAVATDSVATAYHAVVAEGRVSASHTVAVIGLGGLGLNGLAIAVHRGARVFGVDINTNKFEQAKEFGAVDCATDLSTFSGEIFDVVLDFAGAQKTVETAISLGP</sequence>
<dbReference type="PROSITE" id="PS00059">
    <property type="entry name" value="ADH_ZINC"/>
    <property type="match status" value="1"/>
</dbReference>
<evidence type="ECO:0000256" key="2">
    <source>
        <dbReference type="ARBA" id="ARBA00022833"/>
    </source>
</evidence>
<name>A0A9Q8T7H1_9PEZI</name>
<dbReference type="GO" id="GO:0016491">
    <property type="term" value="F:oxidoreductase activity"/>
    <property type="evidence" value="ECO:0007669"/>
    <property type="project" value="UniProtKB-KW"/>
</dbReference>
<feature type="domain" description="Alcohol dehydrogenase-like N-terminal" evidence="6">
    <location>
        <begin position="377"/>
        <end position="480"/>
    </location>
</feature>
<keyword evidence="8" id="KW-1185">Reference proteome</keyword>
<keyword evidence="2 4" id="KW-0862">Zinc</keyword>
<evidence type="ECO:0000256" key="1">
    <source>
        <dbReference type="ARBA" id="ARBA00022723"/>
    </source>
</evidence>
<evidence type="ECO:0000313" key="8">
    <source>
        <dbReference type="Proteomes" id="UP000830671"/>
    </source>
</evidence>
<dbReference type="KEGG" id="clup:CLUP02_16158"/>